<dbReference type="Proteomes" id="UP000372533">
    <property type="component" value="Unassembled WGS sequence"/>
</dbReference>
<dbReference type="GeneID" id="66352778"/>
<evidence type="ECO:0000313" key="10">
    <source>
        <dbReference type="Proteomes" id="UP000411588"/>
    </source>
</evidence>
<dbReference type="InterPro" id="IPR005585">
    <property type="entry name" value="DUF327"/>
</dbReference>
<reference evidence="4" key="4">
    <citation type="submission" date="2021-06" db="EMBL/GenBank/DDBJ databases">
        <authorList>
            <consortium name="NCBI Pathogen Detection Project"/>
        </authorList>
    </citation>
    <scope>NUCLEOTIDE SEQUENCE</scope>
    <source>
        <strain evidence="4">HN1000</strain>
    </source>
</reference>
<evidence type="ECO:0000313" key="8">
    <source>
        <dbReference type="Proteomes" id="UP000189137"/>
    </source>
</evidence>
<dbReference type="Proteomes" id="UP000411588">
    <property type="component" value="Unassembled WGS sequence"/>
</dbReference>
<dbReference type="Proteomes" id="UP000189137">
    <property type="component" value="Unassembled WGS sequence"/>
</dbReference>
<sequence>MGINIDKLNISPSINMEVKKLKESNKFSDKLNSLKQSSSLEDIKRNLESVKKAGERLVLTQNYGDISIYKNAVKEYLKSVVDNMYSLDKNSSFWEHQYYKNVKIVDSKLEDMTSKLISEEKENIDIVSTVDMIQGLLIDMYR</sequence>
<dbReference type="SUPFAM" id="SSF158397">
    <property type="entry name" value="TM1646-like"/>
    <property type="match status" value="1"/>
</dbReference>
<evidence type="ECO:0000313" key="9">
    <source>
        <dbReference type="Proteomes" id="UP000372533"/>
    </source>
</evidence>
<dbReference type="RefSeq" id="WP_003436052.1">
    <property type="nucleotide sequence ID" value="NZ_AP031492.1"/>
</dbReference>
<reference evidence="5 8" key="2">
    <citation type="submission" date="2017-02" db="EMBL/GenBank/DDBJ databases">
        <authorList>
            <consortium name="Pathogen Informatics"/>
        </authorList>
    </citation>
    <scope>NUCLEOTIDE SEQUENCE [LARGE SCALE GENOMIC DNA]</scope>
    <source>
        <strain evidence="6">Clo34</strain>
        <strain evidence="10">clo34</strain>
        <strain evidence="9">tl291</strain>
        <strain evidence="7">Tl291</strain>
        <strain evidence="5 8">VRECD0157</strain>
    </source>
</reference>
<organism evidence="1">
    <name type="scientific">Clostridioides difficile</name>
    <name type="common">Peptoclostridium difficile</name>
    <dbReference type="NCBI Taxonomy" id="1496"/>
    <lineage>
        <taxon>Bacteria</taxon>
        <taxon>Bacillati</taxon>
        <taxon>Bacillota</taxon>
        <taxon>Clostridia</taxon>
        <taxon>Peptostreptococcales</taxon>
        <taxon>Peptostreptococcaceae</taxon>
        <taxon>Clostridioides</taxon>
    </lineage>
</organism>
<evidence type="ECO:0000313" key="3">
    <source>
        <dbReference type="EMBL" id="CDS98557.1"/>
    </source>
</evidence>
<dbReference type="Pfam" id="PF03885">
    <property type="entry name" value="DUF327"/>
    <property type="match status" value="1"/>
</dbReference>
<proteinExistence type="predicted"/>
<dbReference type="InterPro" id="IPR024042">
    <property type="entry name" value="TM1646-like_dom_sf"/>
</dbReference>
<dbReference type="EMBL" id="LK932465">
    <property type="protein sequence ID" value="CDS83156.1"/>
    <property type="molecule type" value="Genomic_DNA"/>
</dbReference>
<accession>A0A069A4W1</accession>
<reference evidence="4" key="3">
    <citation type="journal article" date="2018" name="Genome Biol.">
        <title>SKESA: strategic k-mer extension for scrupulous assemblies.</title>
        <authorList>
            <person name="Souvorov A."/>
            <person name="Agarwala R."/>
            <person name="Lipman D.J."/>
        </authorList>
    </citation>
    <scope>NUCLEOTIDE SEQUENCE</scope>
    <source>
        <strain evidence="4">HN1000</strain>
    </source>
</reference>
<dbReference type="Proteomes" id="UP000878956">
    <property type="component" value="Unassembled WGS sequence"/>
</dbReference>
<evidence type="ECO:0000313" key="7">
    <source>
        <dbReference type="EMBL" id="VHY04529.1"/>
    </source>
</evidence>
<dbReference type="EMBL" id="LK932347">
    <property type="protein sequence ID" value="CDS83302.1"/>
    <property type="molecule type" value="Genomic_DNA"/>
</dbReference>
<dbReference type="EMBL" id="DAEPXK010000002">
    <property type="protein sequence ID" value="HBH1540767.1"/>
    <property type="molecule type" value="Genomic_DNA"/>
</dbReference>
<dbReference type="EMBL" id="CAADAN010000013">
    <property type="protein sequence ID" value="VFD34438.1"/>
    <property type="molecule type" value="Genomic_DNA"/>
</dbReference>
<dbReference type="EMBL" id="LK932861">
    <property type="protein sequence ID" value="CDS98557.1"/>
    <property type="molecule type" value="Genomic_DNA"/>
</dbReference>
<evidence type="ECO:0000313" key="2">
    <source>
        <dbReference type="EMBL" id="CDS83302.1"/>
    </source>
</evidence>
<dbReference type="EMBL" id="CAAJVP010000006">
    <property type="protein sequence ID" value="VHY04529.1"/>
    <property type="molecule type" value="Genomic_DNA"/>
</dbReference>
<dbReference type="PATRIC" id="fig|1496.1373.peg.3093"/>
<name>A0A069A4W1_CLODI</name>
<reference evidence="1" key="1">
    <citation type="submission" date="2014-07" db="EMBL/GenBank/DDBJ databases">
        <authorList>
            <person name="Monot Marc"/>
        </authorList>
    </citation>
    <scope>NUCLEOTIDE SEQUENCE</scope>
    <source>
        <strain evidence="3">7032989</strain>
        <strain evidence="2">7032994</strain>
    </source>
</reference>
<dbReference type="EMBL" id="FUPS01000015">
    <property type="protein sequence ID" value="SJT05731.1"/>
    <property type="molecule type" value="Genomic_DNA"/>
</dbReference>
<evidence type="ECO:0000313" key="1">
    <source>
        <dbReference type="EMBL" id="CDS83156.1"/>
    </source>
</evidence>
<gene>
    <name evidence="3" type="ORF">BN1095_210134</name>
    <name evidence="1" type="ORF">BN1096_160126</name>
    <name evidence="2" type="ORF">BN1097_140128</name>
    <name evidence="4" type="ORF">KRM00_000220</name>
    <name evidence="7" type="ORF">SAMEA1402366_01617</name>
    <name evidence="6" type="ORF">SAMEA1402399_03093</name>
    <name evidence="5" type="ORF">SAMEA3375112_03533</name>
</gene>
<protein>
    <submittedName>
        <fullName evidence="5">Protein of uncharacterized function (DUF327)</fullName>
    </submittedName>
    <submittedName>
        <fullName evidence="4">YaaR family protein</fullName>
    </submittedName>
</protein>
<evidence type="ECO:0000313" key="4">
    <source>
        <dbReference type="EMBL" id="HBH1540767.1"/>
    </source>
</evidence>
<dbReference type="AlphaFoldDB" id="A0A069A4W1"/>
<evidence type="ECO:0000313" key="5">
    <source>
        <dbReference type="EMBL" id="SJT05731.1"/>
    </source>
</evidence>
<dbReference type="Gene3D" id="1.20.120.490">
    <property type="entry name" value="Hypothetical protein TM1646-like domain"/>
    <property type="match status" value="1"/>
</dbReference>
<evidence type="ECO:0000313" key="6">
    <source>
        <dbReference type="EMBL" id="VFD34438.1"/>
    </source>
</evidence>